<feature type="domain" description="C2H2-type" evidence="12">
    <location>
        <begin position="875"/>
        <end position="902"/>
    </location>
</feature>
<dbReference type="FunFam" id="3.30.160.60:FF:000446">
    <property type="entry name" value="Zinc finger protein"/>
    <property type="match status" value="3"/>
</dbReference>
<feature type="domain" description="C2H2-type" evidence="12">
    <location>
        <begin position="449"/>
        <end position="476"/>
    </location>
</feature>
<feature type="domain" description="C2H2-type" evidence="12">
    <location>
        <begin position="578"/>
        <end position="606"/>
    </location>
</feature>
<evidence type="ECO:0000259" key="12">
    <source>
        <dbReference type="PROSITE" id="PS50157"/>
    </source>
</evidence>
<feature type="domain" description="C2H2-type" evidence="12">
    <location>
        <begin position="615"/>
        <end position="643"/>
    </location>
</feature>
<name>A0A8K0D997_IGNLU</name>
<feature type="binding site" evidence="10">
    <location>
        <position position="79"/>
    </location>
    <ligand>
        <name>Zn(2+)</name>
        <dbReference type="ChEBI" id="CHEBI:29105"/>
    </ligand>
</feature>
<feature type="region of interest" description="Disordered" evidence="11">
    <location>
        <begin position="316"/>
        <end position="344"/>
    </location>
</feature>
<evidence type="ECO:0000256" key="8">
    <source>
        <dbReference type="ARBA" id="ARBA00023242"/>
    </source>
</evidence>
<keyword evidence="3" id="KW-0677">Repeat</keyword>
<feature type="domain" description="ZAD" evidence="13">
    <location>
        <begin position="28"/>
        <end position="103"/>
    </location>
</feature>
<evidence type="ECO:0000256" key="7">
    <source>
        <dbReference type="ARBA" id="ARBA00023163"/>
    </source>
</evidence>
<dbReference type="EMBL" id="VTPC01002653">
    <property type="protein sequence ID" value="KAF2899756.1"/>
    <property type="molecule type" value="Genomic_DNA"/>
</dbReference>
<evidence type="ECO:0000256" key="3">
    <source>
        <dbReference type="ARBA" id="ARBA00022737"/>
    </source>
</evidence>
<feature type="domain" description="C2H2-type" evidence="12">
    <location>
        <begin position="903"/>
        <end position="930"/>
    </location>
</feature>
<feature type="domain" description="C2H2-type" evidence="12">
    <location>
        <begin position="931"/>
        <end position="958"/>
    </location>
</feature>
<evidence type="ECO:0000256" key="9">
    <source>
        <dbReference type="PROSITE-ProRule" id="PRU00042"/>
    </source>
</evidence>
<keyword evidence="8" id="KW-0539">Nucleus</keyword>
<feature type="domain" description="C2H2-type" evidence="12">
    <location>
        <begin position="761"/>
        <end position="784"/>
    </location>
</feature>
<feature type="domain" description="C2H2-type" evidence="12">
    <location>
        <begin position="505"/>
        <end position="532"/>
    </location>
</feature>
<dbReference type="PANTHER" id="PTHR16515:SF66">
    <property type="entry name" value="C2H2-TYPE DOMAIN-CONTAINING PROTEIN"/>
    <property type="match status" value="1"/>
</dbReference>
<dbReference type="SMART" id="SM00355">
    <property type="entry name" value="ZnF_C2H2"/>
    <property type="match status" value="19"/>
</dbReference>
<feature type="domain" description="C2H2-type" evidence="12">
    <location>
        <begin position="987"/>
        <end position="1014"/>
    </location>
</feature>
<feature type="compositionally biased region" description="Basic and acidic residues" evidence="11">
    <location>
        <begin position="316"/>
        <end position="325"/>
    </location>
</feature>
<dbReference type="PROSITE" id="PS50157">
    <property type="entry name" value="ZINC_FINGER_C2H2_2"/>
    <property type="match status" value="18"/>
</dbReference>
<dbReference type="InterPro" id="IPR036236">
    <property type="entry name" value="Znf_C2H2_sf"/>
</dbReference>
<dbReference type="InterPro" id="IPR050331">
    <property type="entry name" value="Zinc_finger"/>
</dbReference>
<feature type="compositionally biased region" description="Basic residues" evidence="11">
    <location>
        <begin position="333"/>
        <end position="343"/>
    </location>
</feature>
<gene>
    <name evidence="14" type="ORF">ILUMI_02528</name>
</gene>
<dbReference type="GO" id="GO:0008270">
    <property type="term" value="F:zinc ion binding"/>
    <property type="evidence" value="ECO:0007669"/>
    <property type="project" value="UniProtKB-UniRule"/>
</dbReference>
<keyword evidence="2 10" id="KW-0479">Metal-binding</keyword>
<dbReference type="FunFam" id="3.30.160.60:FF:001289">
    <property type="entry name" value="Zinc finger protein 574"/>
    <property type="match status" value="1"/>
</dbReference>
<dbReference type="SUPFAM" id="SSF57716">
    <property type="entry name" value="Glucocorticoid receptor-like (DNA-binding domain)"/>
    <property type="match status" value="1"/>
</dbReference>
<accession>A0A8K0D997</accession>
<feature type="binding site" evidence="10">
    <location>
        <position position="30"/>
    </location>
    <ligand>
        <name>Zn(2+)</name>
        <dbReference type="ChEBI" id="CHEBI:29105"/>
    </ligand>
</feature>
<dbReference type="PROSITE" id="PS51915">
    <property type="entry name" value="ZAD"/>
    <property type="match status" value="1"/>
</dbReference>
<sequence length="1059" mass="123529">MDQIVQTDPQDDDDLVQLPDAEMVSFNVICRLCANPNERIIGIYSEEGISNDLATKMNLYLPVKVSENDTLPLQCCWSCASTVLAWHELVVASVEADRRLRGLEGAVDKQVINEEFSEINEDNSPGIEYEGSEPKSPAASLSVFCQEPEATVEQEKHLSLPKEDRVLPPPPYNLQEHFSDVKKEEWMHCDVITEDSLQKYIDNIHSPFIESKLPEGTTLRKLKINNATIAIQKTNRKQRVIKMKQEIKLTTVKNDNQNSYINEECKKEVGENDDSLYNDNIQPQKMELRECYNFSCQYCPLMFVNEEDIINHVKQEHSDKDHGLNDDVSPPRKSSRRRHRRKNTKLDHAAVNAAKVVVEGRIYYNCKICGKSLHSPYTYIWHMRIHTGERPFVCDLCGKQFRVSQGLVRHLRETHEGIKNFGCDICGRMFATRRNVEEHRRIHTNERPYICDLCGKSFKQKASLFVHNRSHTDSFPFRCSYCNQGFRTRPPLLIHVTRHTGEKPYPCDICGRCFRIKYELKRHKLIHSEEKPFSCSDCGLSFRQKRCDLPSSPIKQEEECNFNQDLISDASEKETEFHVCSICDSKFATEKFLTIHLYRRHGIGKPPKDEGSSRSVCEICKTTFKRRCDMLRHLKKQHIEKQPQVKRRRRVDIEYEIFCDVCNKGFTRRLDMEKHRIKQHPDVPECKSLPKVEVKEEDDVASGLLNSEESKGVDVKTETPTCNICDKEFKKKAELNKHLKEEHDQIVRRIRRNKNEIIAQYFCDVCTKGFTRKFDMQKHRKTKHPNAPLPKEEPTDQQKNIQLLKRCKVPSNDDTNYYQCEVCNRIFRQSYNFMRHQTVHTGIRAYFCHICGKNFRVSGGLHRHITEHHYGVKKYACDICGKSFAAKAMRDDHRNIHTDARPFICDICGKAFRQKASLHIHKLFHSDNYRFSCNVCGKKYRRASELKIHSWLHTGHKPHQCSMCGARFRLRQDLKRHVKIHDKLSECVCNECGSTFSQERYLKNHKKTHRIKEEPLPFVMVQLPDDEFMVQFFNCAILENELAKSGLFPEIINGNVETI</sequence>
<dbReference type="SMART" id="SM00868">
    <property type="entry name" value="zf-AD"/>
    <property type="match status" value="1"/>
</dbReference>
<dbReference type="FunFam" id="3.30.160.60:FF:000340">
    <property type="entry name" value="zinc finger protein 473 isoform X1"/>
    <property type="match status" value="1"/>
</dbReference>
<feature type="domain" description="C2H2-type" evidence="12">
    <location>
        <begin position="294"/>
        <end position="322"/>
    </location>
</feature>
<dbReference type="SUPFAM" id="SSF57667">
    <property type="entry name" value="beta-beta-alpha zinc fingers"/>
    <property type="match status" value="8"/>
</dbReference>
<feature type="domain" description="C2H2-type" evidence="12">
    <location>
        <begin position="959"/>
        <end position="986"/>
    </location>
</feature>
<keyword evidence="7" id="KW-0804">Transcription</keyword>
<dbReference type="GO" id="GO:0006357">
    <property type="term" value="P:regulation of transcription by RNA polymerase II"/>
    <property type="evidence" value="ECO:0007669"/>
    <property type="project" value="UniProtKB-ARBA"/>
</dbReference>
<evidence type="ECO:0000256" key="1">
    <source>
        <dbReference type="ARBA" id="ARBA00004123"/>
    </source>
</evidence>
<dbReference type="Proteomes" id="UP000801492">
    <property type="component" value="Unassembled WGS sequence"/>
</dbReference>
<dbReference type="GO" id="GO:0005634">
    <property type="term" value="C:nucleus"/>
    <property type="evidence" value="ECO:0007669"/>
    <property type="project" value="UniProtKB-SubCell"/>
</dbReference>
<dbReference type="InterPro" id="IPR012934">
    <property type="entry name" value="Znf_AD"/>
</dbReference>
<feature type="domain" description="C2H2-type" evidence="12">
    <location>
        <begin position="818"/>
        <end position="845"/>
    </location>
</feature>
<feature type="domain" description="C2H2-type" evidence="12">
    <location>
        <begin position="846"/>
        <end position="874"/>
    </location>
</feature>
<evidence type="ECO:0000256" key="2">
    <source>
        <dbReference type="ARBA" id="ARBA00022723"/>
    </source>
</evidence>
<feature type="domain" description="C2H2-type" evidence="12">
    <location>
        <begin position="364"/>
        <end position="391"/>
    </location>
</feature>
<evidence type="ECO:0000256" key="10">
    <source>
        <dbReference type="PROSITE-ProRule" id="PRU01263"/>
    </source>
</evidence>
<feature type="domain" description="C2H2-type" evidence="12">
    <location>
        <begin position="477"/>
        <end position="504"/>
    </location>
</feature>
<comment type="caution">
    <text evidence="14">The sequence shown here is derived from an EMBL/GenBank/DDBJ whole genome shotgun (WGS) entry which is preliminary data.</text>
</comment>
<proteinExistence type="predicted"/>
<feature type="domain" description="C2H2-type" evidence="12">
    <location>
        <begin position="720"/>
        <end position="743"/>
    </location>
</feature>
<feature type="domain" description="C2H2-type" evidence="12">
    <location>
        <begin position="392"/>
        <end position="420"/>
    </location>
</feature>
<dbReference type="PANTHER" id="PTHR16515">
    <property type="entry name" value="PR DOMAIN ZINC FINGER PROTEIN"/>
    <property type="match status" value="1"/>
</dbReference>
<dbReference type="Pfam" id="PF00096">
    <property type="entry name" value="zf-C2H2"/>
    <property type="match status" value="13"/>
</dbReference>
<dbReference type="Gene3D" id="3.40.1800.20">
    <property type="match status" value="1"/>
</dbReference>
<dbReference type="FunFam" id="3.30.160.60:FF:000624">
    <property type="entry name" value="zinc finger protein 697"/>
    <property type="match status" value="2"/>
</dbReference>
<keyword evidence="4 9" id="KW-0863">Zinc-finger</keyword>
<feature type="binding site" evidence="10">
    <location>
        <position position="33"/>
    </location>
    <ligand>
        <name>Zn(2+)</name>
        <dbReference type="ChEBI" id="CHEBI:29105"/>
    </ligand>
</feature>
<dbReference type="AlphaFoldDB" id="A0A8K0D997"/>
<dbReference type="InterPro" id="IPR013087">
    <property type="entry name" value="Znf_C2H2_type"/>
</dbReference>
<dbReference type="Pfam" id="PF12874">
    <property type="entry name" value="zf-met"/>
    <property type="match status" value="2"/>
</dbReference>
<evidence type="ECO:0000313" key="15">
    <source>
        <dbReference type="Proteomes" id="UP000801492"/>
    </source>
</evidence>
<evidence type="ECO:0000256" key="11">
    <source>
        <dbReference type="SAM" id="MobiDB-lite"/>
    </source>
</evidence>
<feature type="binding site" evidence="10">
    <location>
        <position position="76"/>
    </location>
    <ligand>
        <name>Zn(2+)</name>
        <dbReference type="ChEBI" id="CHEBI:29105"/>
    </ligand>
</feature>
<keyword evidence="15" id="KW-1185">Reference proteome</keyword>
<dbReference type="Gene3D" id="3.30.160.60">
    <property type="entry name" value="Classic Zinc Finger"/>
    <property type="match status" value="15"/>
</dbReference>
<dbReference type="Pfam" id="PF07776">
    <property type="entry name" value="zf-AD"/>
    <property type="match status" value="1"/>
</dbReference>
<evidence type="ECO:0000259" key="13">
    <source>
        <dbReference type="PROSITE" id="PS51915"/>
    </source>
</evidence>
<organism evidence="14 15">
    <name type="scientific">Ignelater luminosus</name>
    <name type="common">Cucubano</name>
    <name type="synonym">Pyrophorus luminosus</name>
    <dbReference type="NCBI Taxonomy" id="2038154"/>
    <lineage>
        <taxon>Eukaryota</taxon>
        <taxon>Metazoa</taxon>
        <taxon>Ecdysozoa</taxon>
        <taxon>Arthropoda</taxon>
        <taxon>Hexapoda</taxon>
        <taxon>Insecta</taxon>
        <taxon>Pterygota</taxon>
        <taxon>Neoptera</taxon>
        <taxon>Endopterygota</taxon>
        <taxon>Coleoptera</taxon>
        <taxon>Polyphaga</taxon>
        <taxon>Elateriformia</taxon>
        <taxon>Elateroidea</taxon>
        <taxon>Elateridae</taxon>
        <taxon>Agrypninae</taxon>
        <taxon>Pyrophorini</taxon>
        <taxon>Ignelater</taxon>
    </lineage>
</organism>
<dbReference type="PROSITE" id="PS00028">
    <property type="entry name" value="ZINC_FINGER_C2H2_1"/>
    <property type="match status" value="19"/>
</dbReference>
<evidence type="ECO:0000256" key="6">
    <source>
        <dbReference type="ARBA" id="ARBA00023015"/>
    </source>
</evidence>
<feature type="domain" description="C2H2-type" evidence="12">
    <location>
        <begin position="421"/>
        <end position="448"/>
    </location>
</feature>
<dbReference type="OrthoDB" id="9411774at2759"/>
<protein>
    <submittedName>
        <fullName evidence="14">Uncharacterized protein</fullName>
    </submittedName>
</protein>
<evidence type="ECO:0000256" key="5">
    <source>
        <dbReference type="ARBA" id="ARBA00022833"/>
    </source>
</evidence>
<reference evidence="14" key="1">
    <citation type="submission" date="2019-08" db="EMBL/GenBank/DDBJ databases">
        <title>The genome of the North American firefly Photinus pyralis.</title>
        <authorList>
            <consortium name="Photinus pyralis genome working group"/>
            <person name="Fallon T.R."/>
            <person name="Sander Lower S.E."/>
            <person name="Weng J.-K."/>
        </authorList>
    </citation>
    <scope>NUCLEOTIDE SEQUENCE</scope>
    <source>
        <strain evidence="14">TRF0915ILg1</strain>
        <tissue evidence="14">Whole body</tissue>
    </source>
</reference>
<evidence type="ECO:0000256" key="4">
    <source>
        <dbReference type="ARBA" id="ARBA00022771"/>
    </source>
</evidence>
<comment type="subcellular location">
    <subcellularLocation>
        <location evidence="1">Nucleus</location>
    </subcellularLocation>
</comment>
<keyword evidence="5 10" id="KW-0862">Zinc</keyword>
<dbReference type="FunFam" id="3.30.160.60:FF:002343">
    <property type="entry name" value="Zinc finger protein 33A"/>
    <property type="match status" value="1"/>
</dbReference>
<evidence type="ECO:0000313" key="14">
    <source>
        <dbReference type="EMBL" id="KAF2899756.1"/>
    </source>
</evidence>
<keyword evidence="6" id="KW-0805">Transcription regulation</keyword>